<dbReference type="EMBL" id="FNVA01000008">
    <property type="protein sequence ID" value="SEG66746.1"/>
    <property type="molecule type" value="Genomic_DNA"/>
</dbReference>
<name>A0A1H6C2Z2_9BACT</name>
<dbReference type="OrthoDB" id="122366at2"/>
<dbReference type="Proteomes" id="UP000236728">
    <property type="component" value="Unassembled WGS sequence"/>
</dbReference>
<sequence length="121" mass="13553">MGLDAVELVLRCEEVFAITLADDEVRDIHTVRELYALLCAKLKLIPTPNLVTPDHLPAISTITGRTLLFFHKRENLPPPAPDTWTPDLVWSYLIAIFVDQQGLDPVQVLPDAEIVRDLGID</sequence>
<dbReference type="SUPFAM" id="SSF47336">
    <property type="entry name" value="ACP-like"/>
    <property type="match status" value="1"/>
</dbReference>
<protein>
    <recommendedName>
        <fullName evidence="3">Carrier domain-containing protein</fullName>
    </recommendedName>
</protein>
<proteinExistence type="predicted"/>
<evidence type="ECO:0000313" key="1">
    <source>
        <dbReference type="EMBL" id="SEG66746.1"/>
    </source>
</evidence>
<evidence type="ECO:0008006" key="3">
    <source>
        <dbReference type="Google" id="ProtNLM"/>
    </source>
</evidence>
<dbReference type="Gene3D" id="1.10.1200.10">
    <property type="entry name" value="ACP-like"/>
    <property type="match status" value="1"/>
</dbReference>
<keyword evidence="2" id="KW-1185">Reference proteome</keyword>
<evidence type="ECO:0000313" key="2">
    <source>
        <dbReference type="Proteomes" id="UP000236728"/>
    </source>
</evidence>
<accession>A0A1H6C2Z2</accession>
<dbReference type="AlphaFoldDB" id="A0A1H6C2Z2"/>
<gene>
    <name evidence="1" type="ORF">SAMN05421819_4155</name>
</gene>
<dbReference type="RefSeq" id="WP_103934993.1">
    <property type="nucleotide sequence ID" value="NZ_FNVA01000008.1"/>
</dbReference>
<organism evidence="1 2">
    <name type="scientific">Bryocella elongata</name>
    <dbReference type="NCBI Taxonomy" id="863522"/>
    <lineage>
        <taxon>Bacteria</taxon>
        <taxon>Pseudomonadati</taxon>
        <taxon>Acidobacteriota</taxon>
        <taxon>Terriglobia</taxon>
        <taxon>Terriglobales</taxon>
        <taxon>Acidobacteriaceae</taxon>
        <taxon>Bryocella</taxon>
    </lineage>
</organism>
<reference evidence="1 2" key="1">
    <citation type="submission" date="2016-10" db="EMBL/GenBank/DDBJ databases">
        <authorList>
            <person name="de Groot N.N."/>
        </authorList>
    </citation>
    <scope>NUCLEOTIDE SEQUENCE [LARGE SCALE GENOMIC DNA]</scope>
    <source>
        <strain evidence="1 2">DSM 22489</strain>
    </source>
</reference>
<dbReference type="InterPro" id="IPR036736">
    <property type="entry name" value="ACP-like_sf"/>
</dbReference>